<dbReference type="OrthoDB" id="5740112at2"/>
<sequence length="82" mass="8917">MQSTDNVVQLDNFKRDNQQEIVDDIGAKAFLFLRDAAEEMGVPVKQVITEHMLGLALVMSAVEGTAEAKATLRKIEAQLGSA</sequence>
<proteinExistence type="predicted"/>
<dbReference type="Proteomes" id="UP000193450">
    <property type="component" value="Chromosome"/>
</dbReference>
<dbReference type="EMBL" id="CP019343">
    <property type="protein sequence ID" value="ARN73562.1"/>
    <property type="molecule type" value="Genomic_DNA"/>
</dbReference>
<dbReference type="RefSeq" id="WP_085757674.1">
    <property type="nucleotide sequence ID" value="NZ_CP019343.1"/>
</dbReference>
<accession>A0A1X9NAV2</accession>
<dbReference type="KEGG" id="osg:BST96_05170"/>
<evidence type="ECO:0000313" key="2">
    <source>
        <dbReference type="Proteomes" id="UP000193450"/>
    </source>
</evidence>
<gene>
    <name evidence="1" type="ORF">BST96_05170</name>
</gene>
<protein>
    <submittedName>
        <fullName evidence="1">Uncharacterized protein</fullName>
    </submittedName>
</protein>
<keyword evidence="2" id="KW-1185">Reference proteome</keyword>
<dbReference type="AlphaFoldDB" id="A0A1X9NAV2"/>
<evidence type="ECO:0000313" key="1">
    <source>
        <dbReference type="EMBL" id="ARN73562.1"/>
    </source>
</evidence>
<organism evidence="1 2">
    <name type="scientific">Oceanicoccus sagamiensis</name>
    <dbReference type="NCBI Taxonomy" id="716816"/>
    <lineage>
        <taxon>Bacteria</taxon>
        <taxon>Pseudomonadati</taxon>
        <taxon>Pseudomonadota</taxon>
        <taxon>Gammaproteobacteria</taxon>
        <taxon>Cellvibrionales</taxon>
        <taxon>Spongiibacteraceae</taxon>
        <taxon>Oceanicoccus</taxon>
    </lineage>
</organism>
<reference evidence="1 2" key="1">
    <citation type="submission" date="2016-11" db="EMBL/GenBank/DDBJ databases">
        <title>Trade-off between light-utilization and light-protection in marine flavobacteria.</title>
        <authorList>
            <person name="Kumagai Y."/>
        </authorList>
    </citation>
    <scope>NUCLEOTIDE SEQUENCE [LARGE SCALE GENOMIC DNA]</scope>
    <source>
        <strain evidence="1 2">NBRC 107125</strain>
    </source>
</reference>
<name>A0A1X9NAV2_9GAMM</name>